<name>A0ABY6D6P5_9RHOB</name>
<dbReference type="PANTHER" id="PTHR46743">
    <property type="entry name" value="TEICHOIC ACIDS EXPORT ATP-BINDING PROTEIN TAGH"/>
    <property type="match status" value="1"/>
</dbReference>
<dbReference type="CDD" id="cd03220">
    <property type="entry name" value="ABC_KpsT_Wzt"/>
    <property type="match status" value="1"/>
</dbReference>
<evidence type="ECO:0000256" key="1">
    <source>
        <dbReference type="ARBA" id="ARBA00005417"/>
    </source>
</evidence>
<sequence length="228" mass="24646">MIRLENISKDFPLRGARKVVIRNATAVFPAGRSVALLGRNGAGKSTLLDIIAGTIRPSRGRVVTNGRISYPVGFAGSFHPDLTGAQNTRFVARIYGVDTSALLDFVHDFAQLGPHFHMPLRSYSAGMKARLSFGVSMGIPFDTYLVDEVTSVGDGAFRRKSIALFDARREHAGAVVVSHSLPMIRRICDMGAVLENGVLRVFDDLEEALALHERNLGGSQLNLAASVI</sequence>
<accession>A0ABY6D6P5</accession>
<dbReference type="InterPro" id="IPR015860">
    <property type="entry name" value="ABC_transpr_TagH-like"/>
</dbReference>
<dbReference type="PROSITE" id="PS00211">
    <property type="entry name" value="ABC_TRANSPORTER_1"/>
    <property type="match status" value="1"/>
</dbReference>
<keyword evidence="2" id="KW-0813">Transport</keyword>
<keyword evidence="4 6" id="KW-0067">ATP-binding</keyword>
<dbReference type="SMART" id="SM00382">
    <property type="entry name" value="AAA"/>
    <property type="match status" value="1"/>
</dbReference>
<dbReference type="Proteomes" id="UP001064087">
    <property type="component" value="Chromosome"/>
</dbReference>
<protein>
    <submittedName>
        <fullName evidence="6">ABC transporter ATP-binding protein</fullName>
    </submittedName>
</protein>
<dbReference type="Pfam" id="PF00005">
    <property type="entry name" value="ABC_tran"/>
    <property type="match status" value="1"/>
</dbReference>
<keyword evidence="3" id="KW-0547">Nucleotide-binding</keyword>
<keyword evidence="7" id="KW-1185">Reference proteome</keyword>
<dbReference type="InterPro" id="IPR003439">
    <property type="entry name" value="ABC_transporter-like_ATP-bd"/>
</dbReference>
<organism evidence="6 7">
    <name type="scientific">Roseovarius pelagicus</name>
    <dbReference type="NCBI Taxonomy" id="2980108"/>
    <lineage>
        <taxon>Bacteria</taxon>
        <taxon>Pseudomonadati</taxon>
        <taxon>Pseudomonadota</taxon>
        <taxon>Alphaproteobacteria</taxon>
        <taxon>Rhodobacterales</taxon>
        <taxon>Roseobacteraceae</taxon>
        <taxon>Roseovarius</taxon>
    </lineage>
</organism>
<proteinExistence type="inferred from homology"/>
<dbReference type="InterPro" id="IPR050683">
    <property type="entry name" value="Bact_Polysacc_Export_ATP-bd"/>
</dbReference>
<dbReference type="PROSITE" id="PS50893">
    <property type="entry name" value="ABC_TRANSPORTER_2"/>
    <property type="match status" value="1"/>
</dbReference>
<dbReference type="EMBL" id="CP106738">
    <property type="protein sequence ID" value="UXX81821.1"/>
    <property type="molecule type" value="Genomic_DNA"/>
</dbReference>
<gene>
    <name evidence="6" type="ORF">N7U68_11870</name>
</gene>
<dbReference type="InterPro" id="IPR027417">
    <property type="entry name" value="P-loop_NTPase"/>
</dbReference>
<dbReference type="RefSeq" id="WP_263046930.1">
    <property type="nucleotide sequence ID" value="NZ_CP106738.1"/>
</dbReference>
<dbReference type="InterPro" id="IPR003593">
    <property type="entry name" value="AAA+_ATPase"/>
</dbReference>
<dbReference type="Gene3D" id="3.40.50.300">
    <property type="entry name" value="P-loop containing nucleotide triphosphate hydrolases"/>
    <property type="match status" value="1"/>
</dbReference>
<dbReference type="InterPro" id="IPR017871">
    <property type="entry name" value="ABC_transporter-like_CS"/>
</dbReference>
<comment type="similarity">
    <text evidence="1">Belongs to the ABC transporter superfamily.</text>
</comment>
<evidence type="ECO:0000256" key="4">
    <source>
        <dbReference type="ARBA" id="ARBA00022840"/>
    </source>
</evidence>
<evidence type="ECO:0000256" key="3">
    <source>
        <dbReference type="ARBA" id="ARBA00022741"/>
    </source>
</evidence>
<evidence type="ECO:0000259" key="5">
    <source>
        <dbReference type="PROSITE" id="PS50893"/>
    </source>
</evidence>
<reference evidence="6" key="1">
    <citation type="submission" date="2022-10" db="EMBL/GenBank/DDBJ databases">
        <title>Roseovarius pelagicus sp. nov., isolated from Arctic seawater.</title>
        <authorList>
            <person name="Hong Y.W."/>
            <person name="Hwang C.Y."/>
        </authorList>
    </citation>
    <scope>NUCLEOTIDE SEQUENCE</scope>
    <source>
        <strain evidence="6">HL-MP18</strain>
    </source>
</reference>
<dbReference type="SUPFAM" id="SSF52540">
    <property type="entry name" value="P-loop containing nucleoside triphosphate hydrolases"/>
    <property type="match status" value="1"/>
</dbReference>
<feature type="domain" description="ABC transporter" evidence="5">
    <location>
        <begin position="2"/>
        <end position="221"/>
    </location>
</feature>
<dbReference type="PANTHER" id="PTHR46743:SF2">
    <property type="entry name" value="TEICHOIC ACIDS EXPORT ATP-BINDING PROTEIN TAGH"/>
    <property type="match status" value="1"/>
</dbReference>
<evidence type="ECO:0000256" key="2">
    <source>
        <dbReference type="ARBA" id="ARBA00022448"/>
    </source>
</evidence>
<evidence type="ECO:0000313" key="7">
    <source>
        <dbReference type="Proteomes" id="UP001064087"/>
    </source>
</evidence>
<dbReference type="GO" id="GO:0005524">
    <property type="term" value="F:ATP binding"/>
    <property type="evidence" value="ECO:0007669"/>
    <property type="project" value="UniProtKB-KW"/>
</dbReference>
<evidence type="ECO:0000313" key="6">
    <source>
        <dbReference type="EMBL" id="UXX81821.1"/>
    </source>
</evidence>